<feature type="compositionally biased region" description="Polar residues" evidence="9">
    <location>
        <begin position="29"/>
        <end position="39"/>
    </location>
</feature>
<feature type="compositionally biased region" description="Low complexity" evidence="9">
    <location>
        <begin position="1"/>
        <end position="13"/>
    </location>
</feature>
<evidence type="ECO:0000256" key="8">
    <source>
        <dbReference type="ARBA" id="ARBA00023316"/>
    </source>
</evidence>
<evidence type="ECO:0000256" key="6">
    <source>
        <dbReference type="ARBA" id="ARBA00023136"/>
    </source>
</evidence>
<dbReference type="PANTHER" id="PTHR31361:SF15">
    <property type="entry name" value="GH16 DOMAIN-CONTAINING PROTEIN"/>
    <property type="match status" value="1"/>
</dbReference>
<dbReference type="GO" id="GO:0005789">
    <property type="term" value="C:endoplasmic reticulum membrane"/>
    <property type="evidence" value="ECO:0007669"/>
    <property type="project" value="TreeGrafter"/>
</dbReference>
<evidence type="ECO:0000259" key="11">
    <source>
        <dbReference type="PROSITE" id="PS51762"/>
    </source>
</evidence>
<protein>
    <submittedName>
        <fullName evidence="12">Glycoside hydrolase family 16 protein</fullName>
    </submittedName>
</protein>
<keyword evidence="8" id="KW-0961">Cell wall biogenesis/degradation</keyword>
<sequence>MASRTTGSGSGRTWTPLGNGGETGMIEYSESNTRSGTSTPPHPQEHARLLSPSNSEMFNHNSLHRPIRSHSTGSFVSSPLNPAATNPFSTRPSSIISSHPPSSPTASCTPFGSISVHPSSGNRLSSRGSMILYRLADDPATLRESLLPPKFASTRDSVHSSSGDSYVSLSSDSKYPSGLPQHHRGLIPYEYDPTVDELEPPDEEDLLHDPHSDVRLINGKRVFPWRGVLNVGLLVLLILGLLTLFVFYPVFSFYRNEARNNAINGNIRINATGQAPVLFQMPDLIDAATPDGAKTRVGFDGQEYELVFSDEFEVDGRTFYPGDDPFWEAVDLWYGATGDLEWYDPSQITTRNGSLVITMDSTDTITPNLTPGSTAPFTLETNHQLQYRSGMVQTWNKFCFTSGYIEVSVTFPGPDENTQGYPLALYITRHTSLCLRQWLHFLKWPGAWTMGNLARPGYPATTDGMWPYTYNSCDVGTFPNQTLRDRSGPPAALHSDFSREKYNFELSWLSGQRLSACSCPDADHPGPVYNKGRGAPEIDVFEAQKDKVNPIGQRVSQSAQFAPFSHDYIYGNTTEDQWKIFDDTRTMANSYRGSAVQQAVSGLVKLPSDMFQGSGAVFRTLGFEYWTDPNKVDEGYITWQVDGKQSHRVGARAVGPDVGADGSGVGQRLIPEEPMAIILNLGISPNWQKIDLSTMIFPAEMRVDYVRVYQRKGQMNVGCDPKDYPTAKYINDHLEAYTNANKTVWDWPKPRNSLWEGGC</sequence>
<dbReference type="InterPro" id="IPR000757">
    <property type="entry name" value="Beta-glucanase-like"/>
</dbReference>
<dbReference type="InterPro" id="IPR013320">
    <property type="entry name" value="ConA-like_dom_sf"/>
</dbReference>
<dbReference type="GO" id="GO:0031505">
    <property type="term" value="P:fungal-type cell wall organization"/>
    <property type="evidence" value="ECO:0007669"/>
    <property type="project" value="TreeGrafter"/>
</dbReference>
<dbReference type="EMBL" id="KZ302018">
    <property type="protein sequence ID" value="PFH49833.1"/>
    <property type="molecule type" value="Genomic_DNA"/>
</dbReference>
<evidence type="ECO:0000256" key="4">
    <source>
        <dbReference type="ARBA" id="ARBA00022968"/>
    </source>
</evidence>
<dbReference type="Pfam" id="PF03935">
    <property type="entry name" value="SKN1_KRE6_Sbg1"/>
    <property type="match status" value="2"/>
</dbReference>
<keyword evidence="6 10" id="KW-0472">Membrane</keyword>
<dbReference type="InterPro" id="IPR005629">
    <property type="entry name" value="Skn1/Kre6/Sbg1"/>
</dbReference>
<evidence type="ECO:0000256" key="1">
    <source>
        <dbReference type="ARBA" id="ARBA00004606"/>
    </source>
</evidence>
<keyword evidence="7" id="KW-0325">Glycoprotein</keyword>
<keyword evidence="4" id="KW-0735">Signal-anchor</keyword>
<proteinExistence type="inferred from homology"/>
<comment type="similarity">
    <text evidence="2">Belongs to the SKN1/KRE6 family.</text>
</comment>
<evidence type="ECO:0000256" key="3">
    <source>
        <dbReference type="ARBA" id="ARBA00022692"/>
    </source>
</evidence>
<gene>
    <name evidence="12" type="ORF">AMATHDRAFT_48371</name>
</gene>
<keyword evidence="12" id="KW-0378">Hydrolase</keyword>
<evidence type="ECO:0000256" key="5">
    <source>
        <dbReference type="ARBA" id="ARBA00022989"/>
    </source>
</evidence>
<dbReference type="GO" id="GO:0006078">
    <property type="term" value="P:(1-&gt;6)-beta-D-glucan biosynthetic process"/>
    <property type="evidence" value="ECO:0007669"/>
    <property type="project" value="TreeGrafter"/>
</dbReference>
<keyword evidence="3 10" id="KW-0812">Transmembrane</keyword>
<name>A0A2A9NQ73_9AGAR</name>
<organism evidence="12 13">
    <name type="scientific">Amanita thiersii Skay4041</name>
    <dbReference type="NCBI Taxonomy" id="703135"/>
    <lineage>
        <taxon>Eukaryota</taxon>
        <taxon>Fungi</taxon>
        <taxon>Dikarya</taxon>
        <taxon>Basidiomycota</taxon>
        <taxon>Agaricomycotina</taxon>
        <taxon>Agaricomycetes</taxon>
        <taxon>Agaricomycetidae</taxon>
        <taxon>Agaricales</taxon>
        <taxon>Pluteineae</taxon>
        <taxon>Amanitaceae</taxon>
        <taxon>Amanita</taxon>
    </lineage>
</organism>
<reference evidence="12 13" key="1">
    <citation type="submission" date="2014-02" db="EMBL/GenBank/DDBJ databases">
        <title>Transposable element dynamics among asymbiotic and ectomycorrhizal Amanita fungi.</title>
        <authorList>
            <consortium name="DOE Joint Genome Institute"/>
            <person name="Hess J."/>
            <person name="Skrede I."/>
            <person name="Wolfe B."/>
            <person name="LaButti K."/>
            <person name="Ohm R.A."/>
            <person name="Grigoriev I.V."/>
            <person name="Pringle A."/>
        </authorList>
    </citation>
    <scope>NUCLEOTIDE SEQUENCE [LARGE SCALE GENOMIC DNA]</scope>
    <source>
        <strain evidence="12 13">SKay4041</strain>
    </source>
</reference>
<feature type="compositionally biased region" description="Polar residues" evidence="9">
    <location>
        <begin position="51"/>
        <end position="61"/>
    </location>
</feature>
<dbReference type="AlphaFoldDB" id="A0A2A9NQ73"/>
<dbReference type="Gene3D" id="2.60.120.200">
    <property type="match status" value="1"/>
</dbReference>
<evidence type="ECO:0000256" key="2">
    <source>
        <dbReference type="ARBA" id="ARBA00010962"/>
    </source>
</evidence>
<feature type="compositionally biased region" description="Polar residues" evidence="9">
    <location>
        <begin position="69"/>
        <end position="86"/>
    </location>
</feature>
<feature type="region of interest" description="Disordered" evidence="9">
    <location>
        <begin position="1"/>
        <end position="123"/>
    </location>
</feature>
<keyword evidence="5 10" id="KW-1133">Transmembrane helix</keyword>
<dbReference type="Proteomes" id="UP000242287">
    <property type="component" value="Unassembled WGS sequence"/>
</dbReference>
<feature type="transmembrane region" description="Helical" evidence="10">
    <location>
        <begin position="228"/>
        <end position="251"/>
    </location>
</feature>
<dbReference type="GO" id="GO:0005886">
    <property type="term" value="C:plasma membrane"/>
    <property type="evidence" value="ECO:0007669"/>
    <property type="project" value="TreeGrafter"/>
</dbReference>
<dbReference type="PANTHER" id="PTHR31361">
    <property type="entry name" value="BETA-GLUCAN SYNTHESIS-ASSOCIATED PROTEIN KRE6-RELATED"/>
    <property type="match status" value="1"/>
</dbReference>
<accession>A0A2A9NQ73</accession>
<keyword evidence="13" id="KW-1185">Reference proteome</keyword>
<feature type="compositionally biased region" description="Low complexity" evidence="9">
    <location>
        <begin position="87"/>
        <end position="110"/>
    </location>
</feature>
<dbReference type="STRING" id="703135.A0A2A9NQ73"/>
<dbReference type="GO" id="GO:0015926">
    <property type="term" value="F:glucosidase activity"/>
    <property type="evidence" value="ECO:0007669"/>
    <property type="project" value="TreeGrafter"/>
</dbReference>
<feature type="domain" description="GH16" evidence="11">
    <location>
        <begin position="297"/>
        <end position="714"/>
    </location>
</feature>
<evidence type="ECO:0000256" key="7">
    <source>
        <dbReference type="ARBA" id="ARBA00023180"/>
    </source>
</evidence>
<dbReference type="SUPFAM" id="SSF49899">
    <property type="entry name" value="Concanavalin A-like lectins/glucanases"/>
    <property type="match status" value="1"/>
</dbReference>
<comment type="subcellular location">
    <subcellularLocation>
        <location evidence="1">Membrane</location>
        <topology evidence="1">Single-pass type II membrane protein</topology>
    </subcellularLocation>
</comment>
<dbReference type="OrthoDB" id="412647at2759"/>
<evidence type="ECO:0000313" key="13">
    <source>
        <dbReference type="Proteomes" id="UP000242287"/>
    </source>
</evidence>
<evidence type="ECO:0000256" key="10">
    <source>
        <dbReference type="SAM" id="Phobius"/>
    </source>
</evidence>
<dbReference type="PROSITE" id="PS51762">
    <property type="entry name" value="GH16_2"/>
    <property type="match status" value="1"/>
</dbReference>
<evidence type="ECO:0000256" key="9">
    <source>
        <dbReference type="SAM" id="MobiDB-lite"/>
    </source>
</evidence>
<evidence type="ECO:0000313" key="12">
    <source>
        <dbReference type="EMBL" id="PFH49833.1"/>
    </source>
</evidence>